<name>A0A023EZV6_TRIIF</name>
<feature type="domain" description="TTI1 N-terminal TPR" evidence="1">
    <location>
        <begin position="8"/>
        <end position="362"/>
    </location>
</feature>
<accession>A0A023EZV6</accession>
<proteinExistence type="evidence at transcript level"/>
<dbReference type="InterPro" id="IPR016024">
    <property type="entry name" value="ARM-type_fold"/>
</dbReference>
<dbReference type="InterPro" id="IPR057566">
    <property type="entry name" value="TPR_TTI1_N"/>
</dbReference>
<dbReference type="PANTHER" id="PTHR18460">
    <property type="entry name" value="TEL2 INTERACTING PROTEIN 1 TTI1 FAMILY MEMBER"/>
    <property type="match status" value="1"/>
</dbReference>
<dbReference type="InterPro" id="IPR011989">
    <property type="entry name" value="ARM-like"/>
</dbReference>
<dbReference type="PANTHER" id="PTHR18460:SF3">
    <property type="entry name" value="TELO2-INTERACTING PROTEIN 1 HOMOLOG"/>
    <property type="match status" value="1"/>
</dbReference>
<evidence type="ECO:0000259" key="1">
    <source>
        <dbReference type="Pfam" id="PF24173"/>
    </source>
</evidence>
<feature type="non-terminal residue" evidence="3">
    <location>
        <position position="1"/>
    </location>
</feature>
<dbReference type="Pfam" id="PF24173">
    <property type="entry name" value="TPR_TTI1_N"/>
    <property type="match status" value="1"/>
</dbReference>
<dbReference type="AlphaFoldDB" id="A0A023EZV6"/>
<reference evidence="3" key="1">
    <citation type="journal article" date="2014" name="PLoS Negl. Trop. Dis.">
        <title>An updated insight into the Sialotranscriptome of Triatoma infestans: developmental stage and geographic variations.</title>
        <authorList>
            <person name="Schwarz A."/>
            <person name="Medrano-Mercado N."/>
            <person name="Schaub G.A."/>
            <person name="Struchiner C.J."/>
            <person name="Bargues M.D."/>
            <person name="Levy M.Z."/>
            <person name="Ribeiro J.M."/>
        </authorList>
    </citation>
    <scope>NUCLEOTIDE SEQUENCE</scope>
    <source>
        <strain evidence="3">Chile</strain>
        <tissue evidence="3">Salivary glands</tissue>
    </source>
</reference>
<sequence length="1034" mass="117642">KIAIEETFIKLKPVCDQIAISPTVKSATELKSVLETLPSERLQQFVHYILVPIFLHLANSNKYKSDSICILLDCLCTVLKRIDIKEITLFLKVFVLVFSQVLDEKESNKLSSSSSEELKLGVMKCAAILIKRSDPKVLSEFYTRQYYGKLSMSVYTCTRIALNEESIHLKGETLRTLIYLIQVHNESLNNYEFRHKVANIVMLMLPGIVSHSLAIATATDIQNHKITLLAVRLWGRVVGLVMEDDIQDDDDVRKENATKKFSLVKVTINSNPREFSIDWSSDQTKTKDRIQRMSRSSSWIEYSNNQLMPVTKAFAGLQYHQHWKVRLELVNAAHHILTYAPKNMCLSLPSLIEILIILSQDEQPDVSATSLVAIKLFSENCELKSDVKNLVEIVEDSLYELITKLPRILYGVDLTMKERQLSLLSGYLDILGRAHVDTLLSSAQHLNRLLSSLFIAAAVDCSSVTLLEEISLRNLEDEISCSQNGWRKFKWCNTQKSQHRIEQICRKLVKYSNLPLFIHYLMDNFNTGKTYRKEITLIFNYIFTSANASNNDEIEAALSVFNSLMDQNLWNLPLGVSIDGGVAKEEAQNNIVQVCLLTEAVSSLASFVGSDVFSPLLLRCLYPLLECAGSPHHMIATRGLKSVNCIAELYGGGVGELVSNNADYLSHHVLLNLRHAHRNPRVLSVLSVIMKHSTFSVLPSLHEIINDVLVQCCDSFQNINAGAFLQVFHTFVLCLNNWCGESDAPRGTVKEEINIVEELLDYQKTKQEAEQLTDDESEVKDISEQEIFSGVHDSKDKNLSSHIKLTVQILNTSLHFLPSKDQTRQIVVLQILENGVLLLRKWTDELLPIVHKIWSPLAQRFKNCDNHLIMQRAFSLLKTLGRLSREFIRVRTLRDVLPCLLDVLKRTTKDSLKSESDAYKMSQKYKLQLCILNGIGELSLDMGLSEKEIDMILETISPYLSNRQPQTLQDACFDTFKLMATEFSDLVWLHLMSICPKQLQFETASAVFPSYQFQDKSEQMKEYQKNVHRLLDII</sequence>
<evidence type="ECO:0000259" key="2">
    <source>
        <dbReference type="Pfam" id="PF24181"/>
    </source>
</evidence>
<dbReference type="InterPro" id="IPR049362">
    <property type="entry name" value="TTI1_rpt"/>
</dbReference>
<dbReference type="Pfam" id="PF24181">
    <property type="entry name" value="TPR_TTI1_C"/>
    <property type="match status" value="1"/>
</dbReference>
<evidence type="ECO:0000313" key="3">
    <source>
        <dbReference type="EMBL" id="JAC14029.1"/>
    </source>
</evidence>
<protein>
    <submittedName>
        <fullName evidence="3">Putative tel2-interacting protein 1</fullName>
    </submittedName>
</protein>
<dbReference type="Pfam" id="PF21547">
    <property type="entry name" value="TTI1"/>
    <property type="match status" value="1"/>
</dbReference>
<organism evidence="3">
    <name type="scientific">Triatoma infestans</name>
    <name type="common">Assassin bug</name>
    <dbReference type="NCBI Taxonomy" id="30076"/>
    <lineage>
        <taxon>Eukaryota</taxon>
        <taxon>Metazoa</taxon>
        <taxon>Ecdysozoa</taxon>
        <taxon>Arthropoda</taxon>
        <taxon>Hexapoda</taxon>
        <taxon>Insecta</taxon>
        <taxon>Pterygota</taxon>
        <taxon>Neoptera</taxon>
        <taxon>Paraneoptera</taxon>
        <taxon>Hemiptera</taxon>
        <taxon>Heteroptera</taxon>
        <taxon>Panheteroptera</taxon>
        <taxon>Cimicomorpha</taxon>
        <taxon>Reduviidae</taxon>
        <taxon>Triatominae</taxon>
        <taxon>Triatoma</taxon>
    </lineage>
</organism>
<dbReference type="InterPro" id="IPR052587">
    <property type="entry name" value="TELO2-interacting_protein_1"/>
</dbReference>
<dbReference type="InterPro" id="IPR057567">
    <property type="entry name" value="TPR_TTI1_C"/>
</dbReference>
<dbReference type="EMBL" id="GBBI01004683">
    <property type="protein sequence ID" value="JAC14029.1"/>
    <property type="molecule type" value="mRNA"/>
</dbReference>
<dbReference type="SUPFAM" id="SSF48371">
    <property type="entry name" value="ARM repeat"/>
    <property type="match status" value="1"/>
</dbReference>
<feature type="domain" description="TTI1 C-terminal TPR" evidence="2">
    <location>
        <begin position="727"/>
        <end position="988"/>
    </location>
</feature>
<dbReference type="Pfam" id="PF24176">
    <property type="entry name" value="TPR_TTI1_2nd"/>
    <property type="match status" value="1"/>
</dbReference>
<dbReference type="Gene3D" id="1.25.10.10">
    <property type="entry name" value="Leucine-rich Repeat Variant"/>
    <property type="match status" value="1"/>
</dbReference>
<dbReference type="GO" id="GO:0005737">
    <property type="term" value="C:cytoplasm"/>
    <property type="evidence" value="ECO:0007669"/>
    <property type="project" value="TreeGrafter"/>
</dbReference>